<dbReference type="PANTHER" id="PTHR43791">
    <property type="entry name" value="PERMEASE-RELATED"/>
    <property type="match status" value="1"/>
</dbReference>
<keyword evidence="3 6" id="KW-0812">Transmembrane</keyword>
<evidence type="ECO:0000313" key="7">
    <source>
        <dbReference type="EMBL" id="KIW34124.1"/>
    </source>
</evidence>
<keyword evidence="8" id="KW-1185">Reference proteome</keyword>
<evidence type="ECO:0000256" key="4">
    <source>
        <dbReference type="ARBA" id="ARBA00022989"/>
    </source>
</evidence>
<sequence>MESLADQSLRLEKEKQEILVENAENIEHTLAAVLSNKQQRRLKFKVDLHVVTMISIILAVSVIDRINIGSAKVLGMDDDIEVSKGARYSVCLLIFFLGYFLAEIPSNMMLVKVGADDWLSFLTFGFGLCVMCMGFVPNWQILAFLRFVLGLLEGGIFPACLFLLSSWYRGTGSIADYRAFMPCRPWRQPLIEGAATMVIDLGSYFFISDFPDKAKVLKPHERQHVQDELREDMGNATTDTLTYACVVVPTYGLGFFTPTILTGLGYRGVQATLHSAPLYAAAVGMLLLSSYLGDKLKVRGPLTIIQDAMTLAGMLLVRPLYSSEVRYLGIFLAVMGVMGNQITILTFAQNNIVGSLKRLLFSALNIGGGAISGIIGNTIFRSQDAPFYAPGLYSVVTLQVLMIVLTFGSIAAFACKSRQADRENKIIHGIEGWRYTL</sequence>
<feature type="transmembrane region" description="Helical" evidence="6">
    <location>
        <begin position="392"/>
        <end position="415"/>
    </location>
</feature>
<feature type="transmembrane region" description="Helical" evidence="6">
    <location>
        <begin position="327"/>
        <end position="347"/>
    </location>
</feature>
<feature type="transmembrane region" description="Helical" evidence="6">
    <location>
        <begin position="189"/>
        <end position="207"/>
    </location>
</feature>
<proteinExistence type="predicted"/>
<evidence type="ECO:0000256" key="3">
    <source>
        <dbReference type="ARBA" id="ARBA00022692"/>
    </source>
</evidence>
<evidence type="ECO:0008006" key="9">
    <source>
        <dbReference type="Google" id="ProtNLM"/>
    </source>
</evidence>
<dbReference type="OrthoDB" id="3639251at2759"/>
<dbReference type="VEuPathDB" id="FungiDB:PV07_00920"/>
<dbReference type="EMBL" id="KN847040">
    <property type="protein sequence ID" value="KIW34124.1"/>
    <property type="molecule type" value="Genomic_DNA"/>
</dbReference>
<gene>
    <name evidence="7" type="ORF">PV07_00920</name>
</gene>
<evidence type="ECO:0000256" key="5">
    <source>
        <dbReference type="ARBA" id="ARBA00023136"/>
    </source>
</evidence>
<reference evidence="7 8" key="1">
    <citation type="submission" date="2015-01" db="EMBL/GenBank/DDBJ databases">
        <title>The Genome Sequence of Cladophialophora immunda CBS83496.</title>
        <authorList>
            <consortium name="The Broad Institute Genomics Platform"/>
            <person name="Cuomo C."/>
            <person name="de Hoog S."/>
            <person name="Gorbushina A."/>
            <person name="Stielow B."/>
            <person name="Teixiera M."/>
            <person name="Abouelleil A."/>
            <person name="Chapman S.B."/>
            <person name="Priest M."/>
            <person name="Young S.K."/>
            <person name="Wortman J."/>
            <person name="Nusbaum C."/>
            <person name="Birren B."/>
        </authorList>
    </citation>
    <scope>NUCLEOTIDE SEQUENCE [LARGE SCALE GENOMIC DNA]</scope>
    <source>
        <strain evidence="7 8">CBS 83496</strain>
    </source>
</reference>
<dbReference type="RefSeq" id="XP_016254340.1">
    <property type="nucleotide sequence ID" value="XM_016387412.1"/>
</dbReference>
<accession>A0A0D2DEK8</accession>
<keyword evidence="5 6" id="KW-0472">Membrane</keyword>
<dbReference type="AlphaFoldDB" id="A0A0D2DEK8"/>
<organism evidence="7 8">
    <name type="scientific">Cladophialophora immunda</name>
    <dbReference type="NCBI Taxonomy" id="569365"/>
    <lineage>
        <taxon>Eukaryota</taxon>
        <taxon>Fungi</taxon>
        <taxon>Dikarya</taxon>
        <taxon>Ascomycota</taxon>
        <taxon>Pezizomycotina</taxon>
        <taxon>Eurotiomycetes</taxon>
        <taxon>Chaetothyriomycetidae</taxon>
        <taxon>Chaetothyriales</taxon>
        <taxon>Herpotrichiellaceae</taxon>
        <taxon>Cladophialophora</taxon>
    </lineage>
</organism>
<dbReference type="Proteomes" id="UP000054466">
    <property type="component" value="Unassembled WGS sequence"/>
</dbReference>
<dbReference type="InterPro" id="IPR011701">
    <property type="entry name" value="MFS"/>
</dbReference>
<feature type="transmembrane region" description="Helical" evidence="6">
    <location>
        <begin position="359"/>
        <end position="380"/>
    </location>
</feature>
<evidence type="ECO:0000256" key="6">
    <source>
        <dbReference type="SAM" id="Phobius"/>
    </source>
</evidence>
<feature type="transmembrane region" description="Helical" evidence="6">
    <location>
        <begin position="46"/>
        <end position="66"/>
    </location>
</feature>
<dbReference type="InterPro" id="IPR036259">
    <property type="entry name" value="MFS_trans_sf"/>
</dbReference>
<name>A0A0D2DEK8_9EURO</name>
<dbReference type="GeneID" id="27340114"/>
<dbReference type="GO" id="GO:0016020">
    <property type="term" value="C:membrane"/>
    <property type="evidence" value="ECO:0007669"/>
    <property type="project" value="UniProtKB-SubCell"/>
</dbReference>
<feature type="transmembrane region" description="Helical" evidence="6">
    <location>
        <begin position="143"/>
        <end position="168"/>
    </location>
</feature>
<protein>
    <recommendedName>
        <fullName evidence="9">Major facilitator superfamily (MFS) profile domain-containing protein</fullName>
    </recommendedName>
</protein>
<evidence type="ECO:0000313" key="8">
    <source>
        <dbReference type="Proteomes" id="UP000054466"/>
    </source>
</evidence>
<evidence type="ECO:0000256" key="2">
    <source>
        <dbReference type="ARBA" id="ARBA00022448"/>
    </source>
</evidence>
<dbReference type="HOGENOM" id="CLU_001265_0_1_1"/>
<dbReference type="SUPFAM" id="SSF103473">
    <property type="entry name" value="MFS general substrate transporter"/>
    <property type="match status" value="1"/>
</dbReference>
<evidence type="ECO:0000256" key="1">
    <source>
        <dbReference type="ARBA" id="ARBA00004141"/>
    </source>
</evidence>
<dbReference type="Pfam" id="PF07690">
    <property type="entry name" value="MFS_1"/>
    <property type="match status" value="1"/>
</dbReference>
<keyword evidence="2" id="KW-0813">Transport</keyword>
<comment type="subcellular location">
    <subcellularLocation>
        <location evidence="1">Membrane</location>
        <topology evidence="1">Multi-pass membrane protein</topology>
    </subcellularLocation>
</comment>
<dbReference type="GO" id="GO:0022857">
    <property type="term" value="F:transmembrane transporter activity"/>
    <property type="evidence" value="ECO:0007669"/>
    <property type="project" value="InterPro"/>
</dbReference>
<feature type="transmembrane region" description="Helical" evidence="6">
    <location>
        <begin position="86"/>
        <end position="106"/>
    </location>
</feature>
<feature type="transmembrane region" description="Helical" evidence="6">
    <location>
        <begin position="276"/>
        <end position="292"/>
    </location>
</feature>
<dbReference type="PANTHER" id="PTHR43791:SF3">
    <property type="entry name" value="MAJOR FACILITATOR SUPERFAMILY (MFS) PROFILE DOMAIN-CONTAINING PROTEIN"/>
    <property type="match status" value="1"/>
</dbReference>
<dbReference type="Gene3D" id="1.20.1250.20">
    <property type="entry name" value="MFS general substrate transporter like domains"/>
    <property type="match status" value="2"/>
</dbReference>
<keyword evidence="4 6" id="KW-1133">Transmembrane helix</keyword>
<feature type="transmembrane region" description="Helical" evidence="6">
    <location>
        <begin position="118"/>
        <end position="137"/>
    </location>
</feature>